<dbReference type="SUPFAM" id="SSF53850">
    <property type="entry name" value="Periplasmic binding protein-like II"/>
    <property type="match status" value="1"/>
</dbReference>
<evidence type="ECO:0000256" key="1">
    <source>
        <dbReference type="ARBA" id="ARBA00009437"/>
    </source>
</evidence>
<comment type="similarity">
    <text evidence="1">Belongs to the LysR transcriptional regulatory family.</text>
</comment>
<dbReference type="InterPro" id="IPR036388">
    <property type="entry name" value="WH-like_DNA-bd_sf"/>
</dbReference>
<comment type="caution">
    <text evidence="6">The sequence shown here is derived from an EMBL/GenBank/DDBJ whole genome shotgun (WGS) entry which is preliminary data.</text>
</comment>
<evidence type="ECO:0000256" key="3">
    <source>
        <dbReference type="ARBA" id="ARBA00023125"/>
    </source>
</evidence>
<keyword evidence="7" id="KW-1185">Reference proteome</keyword>
<dbReference type="Gene3D" id="3.40.190.10">
    <property type="entry name" value="Periplasmic binding protein-like II"/>
    <property type="match status" value="2"/>
</dbReference>
<keyword evidence="2" id="KW-0805">Transcription regulation</keyword>
<dbReference type="GO" id="GO:0003700">
    <property type="term" value="F:DNA-binding transcription factor activity"/>
    <property type="evidence" value="ECO:0007669"/>
    <property type="project" value="InterPro"/>
</dbReference>
<keyword evidence="4" id="KW-0804">Transcription</keyword>
<keyword evidence="3" id="KW-0238">DNA-binding</keyword>
<dbReference type="InterPro" id="IPR050389">
    <property type="entry name" value="LysR-type_TF"/>
</dbReference>
<evidence type="ECO:0000256" key="4">
    <source>
        <dbReference type="ARBA" id="ARBA00023163"/>
    </source>
</evidence>
<reference evidence="6 7" key="1">
    <citation type="submission" date="2018-03" db="EMBL/GenBank/DDBJ databases">
        <title>Whole genome sequencing of Histamine producing bacteria.</title>
        <authorList>
            <person name="Butler K."/>
        </authorList>
    </citation>
    <scope>NUCLEOTIDE SEQUENCE [LARGE SCALE GENOMIC DNA]</scope>
    <source>
        <strain evidence="6 7">JCM 13586</strain>
    </source>
</reference>
<dbReference type="Pfam" id="PF00126">
    <property type="entry name" value="HTH_1"/>
    <property type="match status" value="1"/>
</dbReference>
<dbReference type="InterPro" id="IPR036390">
    <property type="entry name" value="WH_DNA-bd_sf"/>
</dbReference>
<dbReference type="EMBL" id="PYMH01000011">
    <property type="protein sequence ID" value="PSU32001.1"/>
    <property type="molecule type" value="Genomic_DNA"/>
</dbReference>
<dbReference type="Pfam" id="PF03466">
    <property type="entry name" value="LysR_substrate"/>
    <property type="match status" value="1"/>
</dbReference>
<dbReference type="PRINTS" id="PR00039">
    <property type="entry name" value="HTHLYSR"/>
</dbReference>
<dbReference type="InterPro" id="IPR000847">
    <property type="entry name" value="LysR_HTH_N"/>
</dbReference>
<evidence type="ECO:0000313" key="7">
    <source>
        <dbReference type="Proteomes" id="UP000241222"/>
    </source>
</evidence>
<accession>A0A2T3IUD7</accession>
<evidence type="ECO:0000256" key="2">
    <source>
        <dbReference type="ARBA" id="ARBA00023015"/>
    </source>
</evidence>
<proteinExistence type="inferred from homology"/>
<protein>
    <submittedName>
        <fullName evidence="6">LysR family transcriptional regulator</fullName>
    </submittedName>
</protein>
<evidence type="ECO:0000259" key="5">
    <source>
        <dbReference type="PROSITE" id="PS50931"/>
    </source>
</evidence>
<name>A0A2T3IUD7_9GAMM</name>
<dbReference type="PROSITE" id="PS50931">
    <property type="entry name" value="HTH_LYSR"/>
    <property type="match status" value="1"/>
</dbReference>
<sequence length="323" mass="36905">MFTVRNEGVITFMAKDLSANLDLNLIKTLLVIDQEQNLRKAAERLFVTQPAVSHALQKLRLHFDNELFTKTRTGLTPTPYATQLCEALAPALDGLYRAVNTNQEFDPQQLTGKLRIALAPQYIYALGSKLYLAIHQQAPNCQVEVFTWNEATFDELLNGYTHIALNYDIANTSKALHRESIPISKPIVVARREHPYTKPEIGILDEYAREAVWACLIVPERNERLTDIEQYYAQHDLSANIGFRSSSPESILQVVKQSDLLFPTLDIMVPNDHPDYRKIKARIDGSPIDHTTICYYHQSKKNDQQTQWLLDLIKKLTLETNTQ</sequence>
<feature type="domain" description="HTH lysR-type" evidence="5">
    <location>
        <begin position="21"/>
        <end position="78"/>
    </location>
</feature>
<gene>
    <name evidence="6" type="ORF">C9I99_19485</name>
</gene>
<dbReference type="OrthoDB" id="6395715at2"/>
<dbReference type="PANTHER" id="PTHR30118:SF14">
    <property type="entry name" value="LYSR FAMILY TRANSCRIPTIONAL REGULATOR"/>
    <property type="match status" value="1"/>
</dbReference>
<dbReference type="InterPro" id="IPR005119">
    <property type="entry name" value="LysR_subst-bd"/>
</dbReference>
<dbReference type="SUPFAM" id="SSF46785">
    <property type="entry name" value="Winged helix' DNA-binding domain"/>
    <property type="match status" value="1"/>
</dbReference>
<dbReference type="AlphaFoldDB" id="A0A2T3IUD7"/>
<dbReference type="Proteomes" id="UP000241222">
    <property type="component" value="Unassembled WGS sequence"/>
</dbReference>
<dbReference type="PANTHER" id="PTHR30118">
    <property type="entry name" value="HTH-TYPE TRANSCRIPTIONAL REGULATOR LEUO-RELATED"/>
    <property type="match status" value="1"/>
</dbReference>
<dbReference type="Gene3D" id="1.10.10.10">
    <property type="entry name" value="Winged helix-like DNA-binding domain superfamily/Winged helix DNA-binding domain"/>
    <property type="match status" value="1"/>
</dbReference>
<dbReference type="GO" id="GO:0003677">
    <property type="term" value="F:DNA binding"/>
    <property type="evidence" value="ECO:0007669"/>
    <property type="project" value="UniProtKB-KW"/>
</dbReference>
<organism evidence="6 7">
    <name type="scientific">Photobacterium lutimaris</name>
    <dbReference type="NCBI Taxonomy" id="388278"/>
    <lineage>
        <taxon>Bacteria</taxon>
        <taxon>Pseudomonadati</taxon>
        <taxon>Pseudomonadota</taxon>
        <taxon>Gammaproteobacteria</taxon>
        <taxon>Vibrionales</taxon>
        <taxon>Vibrionaceae</taxon>
        <taxon>Photobacterium</taxon>
    </lineage>
</organism>
<evidence type="ECO:0000313" key="6">
    <source>
        <dbReference type="EMBL" id="PSU32001.1"/>
    </source>
</evidence>